<keyword evidence="3" id="KW-1185">Reference proteome</keyword>
<dbReference type="PANTHER" id="PTHR13510:SF44">
    <property type="entry name" value="RABENOSYN-5"/>
    <property type="match status" value="1"/>
</dbReference>
<evidence type="ECO:0000256" key="1">
    <source>
        <dbReference type="SAM" id="MobiDB-lite"/>
    </source>
</evidence>
<evidence type="ECO:0000313" key="3">
    <source>
        <dbReference type="Proteomes" id="UP000694044"/>
    </source>
</evidence>
<feature type="compositionally biased region" description="Low complexity" evidence="1">
    <location>
        <begin position="378"/>
        <end position="390"/>
    </location>
</feature>
<dbReference type="PANTHER" id="PTHR13510">
    <property type="entry name" value="FYVE-FINGER-CONTAINING RAB5 EFFECTOR PROTEIN RABENOSYN-5-RELATED"/>
    <property type="match status" value="1"/>
</dbReference>
<evidence type="ECO:0008006" key="4">
    <source>
        <dbReference type="Google" id="ProtNLM"/>
    </source>
</evidence>
<name>A0A8T1VM35_9STRA</name>
<sequence length="401" mass="44427">MKFPLPADTFPTLSLPLDDQDALKSLARAFVDDAMVEYRALLLDGVIDDSRWKLIKKRDGLTSYLDRALGDPAATRNSLRESVGSMSFSKKLHGVLTVGTIDGSLHDQMYGMHHCSMEHMRIKSAYMDDKIADGKILCEISHAAPEHPVDGLYIKWSVSDFAPAFLRRVVRPRDFVFLDGTGLLEDEASGDKIGYSIMHSLQIPGIRELSELQIVRATLSICALFRQKAPGVVEVFMKGFVDSMGDIHTSVAIPATAEALMSYRKGAYCGQMKKLNWLLKTKKTVLLDRPSGLCSVCQKTVKKASSPDHMCQVCMNQVCSTCSVRQKLAFLSTSRRIVRRNLAFCARCMRVAVLADGLEVASEELRRLNPLEYFEISSSDSGTPASPSNSTLPDIQQEFFG</sequence>
<protein>
    <recommendedName>
        <fullName evidence="4">FYVE-type domain-containing protein</fullName>
    </recommendedName>
</protein>
<evidence type="ECO:0000313" key="2">
    <source>
        <dbReference type="EMBL" id="KAG7381239.1"/>
    </source>
</evidence>
<feature type="region of interest" description="Disordered" evidence="1">
    <location>
        <begin position="378"/>
        <end position="401"/>
    </location>
</feature>
<proteinExistence type="predicted"/>
<comment type="caution">
    <text evidence="2">The sequence shown here is derived from an EMBL/GenBank/DDBJ whole genome shotgun (WGS) entry which is preliminary data.</text>
</comment>
<dbReference type="AlphaFoldDB" id="A0A8T1VM35"/>
<accession>A0A8T1VM35</accession>
<dbReference type="OrthoDB" id="161167at2759"/>
<organism evidence="2 3">
    <name type="scientific">Phytophthora pseudosyringae</name>
    <dbReference type="NCBI Taxonomy" id="221518"/>
    <lineage>
        <taxon>Eukaryota</taxon>
        <taxon>Sar</taxon>
        <taxon>Stramenopiles</taxon>
        <taxon>Oomycota</taxon>
        <taxon>Peronosporomycetes</taxon>
        <taxon>Peronosporales</taxon>
        <taxon>Peronosporaceae</taxon>
        <taxon>Phytophthora</taxon>
    </lineage>
</organism>
<gene>
    <name evidence="2" type="ORF">PHYPSEUDO_006283</name>
</gene>
<reference evidence="2" key="1">
    <citation type="submission" date="2021-02" db="EMBL/GenBank/DDBJ databases">
        <authorList>
            <person name="Palmer J.M."/>
        </authorList>
    </citation>
    <scope>NUCLEOTIDE SEQUENCE</scope>
    <source>
        <strain evidence="2">SCRP734</strain>
    </source>
</reference>
<dbReference type="EMBL" id="JAGDFM010000255">
    <property type="protein sequence ID" value="KAG7381239.1"/>
    <property type="molecule type" value="Genomic_DNA"/>
</dbReference>
<dbReference type="InterPro" id="IPR052727">
    <property type="entry name" value="Rab4/Rab5_effector"/>
</dbReference>
<dbReference type="Proteomes" id="UP000694044">
    <property type="component" value="Unassembled WGS sequence"/>
</dbReference>